<evidence type="ECO:0000313" key="2">
    <source>
        <dbReference type="Proteomes" id="UP000887159"/>
    </source>
</evidence>
<accession>A0A8X6RL63</accession>
<proteinExistence type="predicted"/>
<sequence length="115" mass="13195">MWSYMESARPSVFTQSNSEGKQRVLQGDYAFLMESTSIEYETQRNCELIQIGGLLDTKGYGFATPQGNVIFRINFKFMYTSDFIITEIPQLYNSDPYLREPGVARFSNLVDSSFV</sequence>
<dbReference type="SUPFAM" id="SSF53850">
    <property type="entry name" value="Periplasmic binding protein-like II"/>
    <property type="match status" value="1"/>
</dbReference>
<reference evidence="1" key="1">
    <citation type="submission" date="2020-08" db="EMBL/GenBank/DDBJ databases">
        <title>Multicomponent nature underlies the extraordinary mechanical properties of spider dragline silk.</title>
        <authorList>
            <person name="Kono N."/>
            <person name="Nakamura H."/>
            <person name="Mori M."/>
            <person name="Yoshida Y."/>
            <person name="Ohtoshi R."/>
            <person name="Malay A.D."/>
            <person name="Moran D.A.P."/>
            <person name="Tomita M."/>
            <person name="Numata K."/>
            <person name="Arakawa K."/>
        </authorList>
    </citation>
    <scope>NUCLEOTIDE SEQUENCE</scope>
</reference>
<dbReference type="Proteomes" id="UP000887159">
    <property type="component" value="Unassembled WGS sequence"/>
</dbReference>
<dbReference type="AlphaFoldDB" id="A0A8X6RL63"/>
<evidence type="ECO:0000313" key="1">
    <source>
        <dbReference type="EMBL" id="GFX94672.1"/>
    </source>
</evidence>
<keyword evidence="1" id="KW-0675">Receptor</keyword>
<dbReference type="Gene3D" id="3.40.190.10">
    <property type="entry name" value="Periplasmic binding protein-like II"/>
    <property type="match status" value="1"/>
</dbReference>
<dbReference type="EMBL" id="BMAU01021178">
    <property type="protein sequence ID" value="GFX94672.1"/>
    <property type="molecule type" value="Genomic_DNA"/>
</dbReference>
<keyword evidence="2" id="KW-1185">Reference proteome</keyword>
<name>A0A8X6RL63_TRICX</name>
<gene>
    <name evidence="1" type="primary">Grik2</name>
    <name evidence="1" type="ORF">TNCV_3089011</name>
</gene>
<protein>
    <submittedName>
        <fullName evidence="1">Glutamate receptor ionotropic, kainate 2</fullName>
    </submittedName>
</protein>
<organism evidence="1 2">
    <name type="scientific">Trichonephila clavipes</name>
    <name type="common">Golden silk orbweaver</name>
    <name type="synonym">Nephila clavipes</name>
    <dbReference type="NCBI Taxonomy" id="2585209"/>
    <lineage>
        <taxon>Eukaryota</taxon>
        <taxon>Metazoa</taxon>
        <taxon>Ecdysozoa</taxon>
        <taxon>Arthropoda</taxon>
        <taxon>Chelicerata</taxon>
        <taxon>Arachnida</taxon>
        <taxon>Araneae</taxon>
        <taxon>Araneomorphae</taxon>
        <taxon>Entelegynae</taxon>
        <taxon>Araneoidea</taxon>
        <taxon>Nephilidae</taxon>
        <taxon>Trichonephila</taxon>
    </lineage>
</organism>
<comment type="caution">
    <text evidence="1">The sequence shown here is derived from an EMBL/GenBank/DDBJ whole genome shotgun (WGS) entry which is preliminary data.</text>
</comment>